<proteinExistence type="predicted"/>
<dbReference type="STRING" id="90262.A0A1X2HKE1"/>
<comment type="caution">
    <text evidence="1">The sequence shown here is derived from an EMBL/GenBank/DDBJ whole genome shotgun (WGS) entry which is preliminary data.</text>
</comment>
<evidence type="ECO:0000313" key="2">
    <source>
        <dbReference type="Proteomes" id="UP000193560"/>
    </source>
</evidence>
<sequence>KKQKTKRGPRQVQAAQIMFQPPPSKQKFYDILYIPSRHRVARTQTRQKLRSLGIQTHRILDIHYPARNIVALMVHEDYGTTLRQTFEKNSIPIVDFDPLDPDNLDDPQYVDMDITDRRLKAQEFQTSRLLRALCHARPHVFKSLAKTMVDQGWLTEEDVDDLDANSTEDLARKEDRYFSSPEM</sequence>
<keyword evidence="2" id="KW-1185">Reference proteome</keyword>
<reference evidence="1 2" key="1">
    <citation type="submission" date="2016-07" db="EMBL/GenBank/DDBJ databases">
        <title>Pervasive Adenine N6-methylation of Active Genes in Fungi.</title>
        <authorList>
            <consortium name="DOE Joint Genome Institute"/>
            <person name="Mondo S.J."/>
            <person name="Dannebaum R.O."/>
            <person name="Kuo R.C."/>
            <person name="Labutti K."/>
            <person name="Haridas S."/>
            <person name="Kuo A."/>
            <person name="Salamov A."/>
            <person name="Ahrendt S.R."/>
            <person name="Lipzen A."/>
            <person name="Sullivan W."/>
            <person name="Andreopoulos W.B."/>
            <person name="Clum A."/>
            <person name="Lindquist E."/>
            <person name="Daum C."/>
            <person name="Ramamoorthy G.K."/>
            <person name="Gryganskyi A."/>
            <person name="Culley D."/>
            <person name="Magnuson J.K."/>
            <person name="James T.Y."/>
            <person name="O'Malley M.A."/>
            <person name="Stajich J.E."/>
            <person name="Spatafora J.W."/>
            <person name="Visel A."/>
            <person name="Grigoriev I.V."/>
        </authorList>
    </citation>
    <scope>NUCLEOTIDE SEQUENCE [LARGE SCALE GENOMIC DNA]</scope>
    <source>
        <strain evidence="1 2">NRRL 1336</strain>
    </source>
</reference>
<feature type="non-terminal residue" evidence="1">
    <location>
        <position position="1"/>
    </location>
</feature>
<name>A0A1X2HKE1_9FUNG</name>
<evidence type="ECO:0000313" key="1">
    <source>
        <dbReference type="EMBL" id="ORY99651.1"/>
    </source>
</evidence>
<dbReference type="EMBL" id="MCGE01000060">
    <property type="protein sequence ID" value="ORY99651.1"/>
    <property type="molecule type" value="Genomic_DNA"/>
</dbReference>
<dbReference type="Proteomes" id="UP000193560">
    <property type="component" value="Unassembled WGS sequence"/>
</dbReference>
<accession>A0A1X2HKE1</accession>
<organism evidence="1 2">
    <name type="scientific">Absidia repens</name>
    <dbReference type="NCBI Taxonomy" id="90262"/>
    <lineage>
        <taxon>Eukaryota</taxon>
        <taxon>Fungi</taxon>
        <taxon>Fungi incertae sedis</taxon>
        <taxon>Mucoromycota</taxon>
        <taxon>Mucoromycotina</taxon>
        <taxon>Mucoromycetes</taxon>
        <taxon>Mucorales</taxon>
        <taxon>Cunninghamellaceae</taxon>
        <taxon>Absidia</taxon>
    </lineage>
</organism>
<dbReference type="AlphaFoldDB" id="A0A1X2HKE1"/>
<gene>
    <name evidence="1" type="ORF">BCR42DRAFT_339277</name>
</gene>
<dbReference type="OrthoDB" id="2206543at2759"/>
<protein>
    <submittedName>
        <fullName evidence="1">Uncharacterized protein</fullName>
    </submittedName>
</protein>